<comment type="caution">
    <text evidence="1">The sequence shown here is derived from an EMBL/GenBank/DDBJ whole genome shotgun (WGS) entry which is preliminary data.</text>
</comment>
<organism evidence="1">
    <name type="scientific">marine sediment metagenome</name>
    <dbReference type="NCBI Taxonomy" id="412755"/>
    <lineage>
        <taxon>unclassified sequences</taxon>
        <taxon>metagenomes</taxon>
        <taxon>ecological metagenomes</taxon>
    </lineage>
</organism>
<reference evidence="1" key="1">
    <citation type="journal article" date="2014" name="Front. Microbiol.">
        <title>High frequency of phylogenetically diverse reductive dehalogenase-homologous genes in deep subseafloor sedimentary metagenomes.</title>
        <authorList>
            <person name="Kawai M."/>
            <person name="Futagami T."/>
            <person name="Toyoda A."/>
            <person name="Takaki Y."/>
            <person name="Nishi S."/>
            <person name="Hori S."/>
            <person name="Arai W."/>
            <person name="Tsubouchi T."/>
            <person name="Morono Y."/>
            <person name="Uchiyama I."/>
            <person name="Ito T."/>
            <person name="Fujiyama A."/>
            <person name="Inagaki F."/>
            <person name="Takami H."/>
        </authorList>
    </citation>
    <scope>NUCLEOTIDE SEQUENCE</scope>
    <source>
        <strain evidence="1">Expedition CK06-06</strain>
    </source>
</reference>
<dbReference type="EMBL" id="BARU01039178">
    <property type="protein sequence ID" value="GAH78343.1"/>
    <property type="molecule type" value="Genomic_DNA"/>
</dbReference>
<proteinExistence type="predicted"/>
<sequence>TRKRSEVSSEAMERIKKTAEAMRKVSREVKGE</sequence>
<evidence type="ECO:0000313" key="1">
    <source>
        <dbReference type="EMBL" id="GAH78343.1"/>
    </source>
</evidence>
<name>X1K8D3_9ZZZZ</name>
<dbReference type="AlphaFoldDB" id="X1K8D3"/>
<feature type="non-terminal residue" evidence="1">
    <location>
        <position position="1"/>
    </location>
</feature>
<protein>
    <submittedName>
        <fullName evidence="1">Uncharacterized protein</fullName>
    </submittedName>
</protein>
<gene>
    <name evidence="1" type="ORF">S03H2_60761</name>
</gene>
<accession>X1K8D3</accession>